<name>A0A314Y4D9_PRUYE</name>
<evidence type="ECO:0000256" key="1">
    <source>
        <dbReference type="SAM" id="MobiDB-lite"/>
    </source>
</evidence>
<protein>
    <submittedName>
        <fullName evidence="2">Nephrocystin-3</fullName>
    </submittedName>
</protein>
<proteinExistence type="predicted"/>
<keyword evidence="3" id="KW-1185">Reference proteome</keyword>
<reference evidence="2 3" key="1">
    <citation type="submission" date="2018-02" db="EMBL/GenBank/DDBJ databases">
        <title>Draft genome of wild Prunus yedoensis var. nudiflora.</title>
        <authorList>
            <person name="Baek S."/>
            <person name="Kim J.-H."/>
            <person name="Choi K."/>
            <person name="Kim G.-B."/>
            <person name="Cho A."/>
            <person name="Jang H."/>
            <person name="Shin C.-H."/>
            <person name="Yu H.-J."/>
            <person name="Mun J.-H."/>
        </authorList>
    </citation>
    <scope>NUCLEOTIDE SEQUENCE [LARGE SCALE GENOMIC DNA]</scope>
    <source>
        <strain evidence="3">cv. Jeju island</strain>
        <tissue evidence="2">Leaf</tissue>
    </source>
</reference>
<feature type="compositionally biased region" description="Low complexity" evidence="1">
    <location>
        <begin position="31"/>
        <end position="42"/>
    </location>
</feature>
<dbReference type="AlphaFoldDB" id="A0A314Y4D9"/>
<organism evidence="2 3">
    <name type="scientific">Prunus yedoensis var. nudiflora</name>
    <dbReference type="NCBI Taxonomy" id="2094558"/>
    <lineage>
        <taxon>Eukaryota</taxon>
        <taxon>Viridiplantae</taxon>
        <taxon>Streptophyta</taxon>
        <taxon>Embryophyta</taxon>
        <taxon>Tracheophyta</taxon>
        <taxon>Spermatophyta</taxon>
        <taxon>Magnoliopsida</taxon>
        <taxon>eudicotyledons</taxon>
        <taxon>Gunneridae</taxon>
        <taxon>Pentapetalae</taxon>
        <taxon>rosids</taxon>
        <taxon>fabids</taxon>
        <taxon>Rosales</taxon>
        <taxon>Rosaceae</taxon>
        <taxon>Amygdaloideae</taxon>
        <taxon>Amygdaleae</taxon>
        <taxon>Prunus</taxon>
    </lineage>
</organism>
<evidence type="ECO:0000313" key="2">
    <source>
        <dbReference type="EMBL" id="PQQ02905.1"/>
    </source>
</evidence>
<gene>
    <name evidence="2" type="ORF">Pyn_11795</name>
</gene>
<feature type="region of interest" description="Disordered" evidence="1">
    <location>
        <begin position="12"/>
        <end position="49"/>
    </location>
</feature>
<accession>A0A314Y4D9</accession>
<dbReference type="Proteomes" id="UP000250321">
    <property type="component" value="Unassembled WGS sequence"/>
</dbReference>
<dbReference type="EMBL" id="PJQY01001397">
    <property type="protein sequence ID" value="PQQ02905.1"/>
    <property type="molecule type" value="Genomic_DNA"/>
</dbReference>
<dbReference type="STRING" id="2094558.A0A314Y4D9"/>
<evidence type="ECO:0000313" key="3">
    <source>
        <dbReference type="Proteomes" id="UP000250321"/>
    </source>
</evidence>
<comment type="caution">
    <text evidence="2">The sequence shown here is derived from an EMBL/GenBank/DDBJ whole genome shotgun (WGS) entry which is preliminary data.</text>
</comment>
<sequence length="97" mass="10676">MPGIVEEVVYESNGNSMPNKENPALNGFPKGTMSQQSSGSTGPDRPVDGVVDTSIDSFMRMCAICRVLISHPQDVVFDRMVRSLGLIRSYTILLEER</sequence>